<evidence type="ECO:0000256" key="5">
    <source>
        <dbReference type="ARBA" id="ARBA00022771"/>
    </source>
</evidence>
<dbReference type="InterPro" id="IPR042468">
    <property type="entry name" value="Peptidase_C65_otubain_sub1"/>
</dbReference>
<name>A0A0V0R3F5_PSEPJ</name>
<dbReference type="SUPFAM" id="SSF54001">
    <property type="entry name" value="Cysteine proteinases"/>
    <property type="match status" value="1"/>
</dbReference>
<dbReference type="Proteomes" id="UP000054937">
    <property type="component" value="Unassembled WGS sequence"/>
</dbReference>
<comment type="caution">
    <text evidence="10">The sequence shown here is derived from an EMBL/GenBank/DDBJ whole genome shotgun (WGS) entry which is preliminary data.</text>
</comment>
<keyword evidence="6" id="KW-0833">Ubl conjugation pathway</keyword>
<keyword evidence="8" id="KW-0788">Thiol protease</keyword>
<protein>
    <recommendedName>
        <fullName evidence="2">ubiquitinyl hydrolase 1</fullName>
        <ecNumber evidence="2">3.4.19.12</ecNumber>
    </recommendedName>
</protein>
<evidence type="ECO:0000256" key="3">
    <source>
        <dbReference type="ARBA" id="ARBA00022670"/>
    </source>
</evidence>
<comment type="catalytic activity">
    <reaction evidence="1">
        <text>Thiol-dependent hydrolysis of ester, thioester, amide, peptide and isopeptide bonds formed by the C-terminal Gly of ubiquitin (a 76-residue protein attached to proteins as an intracellular targeting signal).</text>
        <dbReference type="EC" id="3.4.19.12"/>
    </reaction>
</comment>
<evidence type="ECO:0000256" key="8">
    <source>
        <dbReference type="ARBA" id="ARBA00022807"/>
    </source>
</evidence>
<keyword evidence="7" id="KW-0378">Hydrolase</keyword>
<evidence type="ECO:0000313" key="10">
    <source>
        <dbReference type="EMBL" id="KRX09027.1"/>
    </source>
</evidence>
<dbReference type="InterPro" id="IPR019400">
    <property type="entry name" value="Peptidase_C65_otubain"/>
</dbReference>
<dbReference type="Gene3D" id="1.20.1300.20">
    <property type="entry name" value="Peptidase C65 Otubain, subdomain 2"/>
    <property type="match status" value="1"/>
</dbReference>
<dbReference type="GO" id="GO:0008270">
    <property type="term" value="F:zinc ion binding"/>
    <property type="evidence" value="ECO:0007669"/>
    <property type="project" value="UniProtKB-KW"/>
</dbReference>
<keyword evidence="5" id="KW-0863">Zinc-finger</keyword>
<gene>
    <name evidence="10" type="ORF">PPERSA_01914</name>
</gene>
<evidence type="ECO:0000313" key="11">
    <source>
        <dbReference type="Proteomes" id="UP000054937"/>
    </source>
</evidence>
<keyword evidence="4" id="KW-0479">Metal-binding</keyword>
<dbReference type="SUPFAM" id="SSF57850">
    <property type="entry name" value="RING/U-box"/>
    <property type="match status" value="1"/>
</dbReference>
<dbReference type="InterPro" id="IPR038765">
    <property type="entry name" value="Papain-like_cys_pep_sf"/>
</dbReference>
<dbReference type="GO" id="GO:0004843">
    <property type="term" value="F:cysteine-type deubiquitinase activity"/>
    <property type="evidence" value="ECO:0007669"/>
    <property type="project" value="UniProtKB-EC"/>
</dbReference>
<accession>A0A0V0R3F5</accession>
<keyword evidence="3" id="KW-0645">Protease</keyword>
<keyword evidence="11" id="KW-1185">Reference proteome</keyword>
<evidence type="ECO:0000256" key="9">
    <source>
        <dbReference type="ARBA" id="ARBA00022833"/>
    </source>
</evidence>
<dbReference type="OrthoDB" id="18915at2759"/>
<evidence type="ECO:0000256" key="2">
    <source>
        <dbReference type="ARBA" id="ARBA00012759"/>
    </source>
</evidence>
<evidence type="ECO:0000256" key="6">
    <source>
        <dbReference type="ARBA" id="ARBA00022786"/>
    </source>
</evidence>
<dbReference type="GO" id="GO:0006508">
    <property type="term" value="P:proteolysis"/>
    <property type="evidence" value="ECO:0007669"/>
    <property type="project" value="UniProtKB-KW"/>
</dbReference>
<dbReference type="Gene3D" id="3.30.200.60">
    <property type="entry name" value="Peptidase C65 Otubain, subdomain 1"/>
    <property type="match status" value="1"/>
</dbReference>
<dbReference type="PROSITE" id="PS00518">
    <property type="entry name" value="ZF_RING_1"/>
    <property type="match status" value="1"/>
</dbReference>
<evidence type="ECO:0000256" key="4">
    <source>
        <dbReference type="ARBA" id="ARBA00022723"/>
    </source>
</evidence>
<reference evidence="10 11" key="1">
    <citation type="journal article" date="2015" name="Sci. Rep.">
        <title>Genome of the facultative scuticociliatosis pathogen Pseudocohnilembus persalinus provides insight into its virulence through horizontal gene transfer.</title>
        <authorList>
            <person name="Xiong J."/>
            <person name="Wang G."/>
            <person name="Cheng J."/>
            <person name="Tian M."/>
            <person name="Pan X."/>
            <person name="Warren A."/>
            <person name="Jiang C."/>
            <person name="Yuan D."/>
            <person name="Miao W."/>
        </authorList>
    </citation>
    <scope>NUCLEOTIDE SEQUENCE [LARGE SCALE GENOMIC DNA]</scope>
    <source>
        <strain evidence="10">36N120E</strain>
    </source>
</reference>
<dbReference type="Pfam" id="PF10275">
    <property type="entry name" value="Peptidase_C65"/>
    <property type="match status" value="1"/>
</dbReference>
<sequence length="430" mass="50856">MDDQFNLQTFNQNRLKQIIKNQQVVSNPQYQKSKYAPKNEEAITWDPKQFKQYQEMYNQAINILEKEESKKKLHITLYNDPHPQNEKIGEIETFRDFANKDCTSSDEKLEIAKSYTLIGSRKPIRGDGNCFYRAVISQLLEKIFISSYANRALKLLGQIIDEKEFQIIEVISDYINENYLNQLTDLVRLNLISKIVFFIQQRCDLEKKVEKKKIIANIISQAFNQDNCNFDFSAVVLGRSYGALALQLYGQSKEYRDFCHDQEQLLQILYIYGQDVESTIIPIITETLDISLKIHNFEKVKNKWDIYGQEYKPKCYTVNLNEKQNQEPFMHHYIDVLLHQGHYQSIFTPNYTKNVYGTLKDKVKDFDRVEHERLQREKLLRSQFKIKVEFDTCLLCNNQKLTANTKQCDHRYCAQCLQKMVTFLEEKGKN</sequence>
<dbReference type="InParanoid" id="A0A0V0R3F5"/>
<dbReference type="AlphaFoldDB" id="A0A0V0R3F5"/>
<evidence type="ECO:0000256" key="1">
    <source>
        <dbReference type="ARBA" id="ARBA00000707"/>
    </source>
</evidence>
<dbReference type="InterPro" id="IPR017907">
    <property type="entry name" value="Znf_RING_CS"/>
</dbReference>
<dbReference type="EC" id="3.4.19.12" evidence="2"/>
<dbReference type="EMBL" id="LDAU01000055">
    <property type="protein sequence ID" value="KRX09027.1"/>
    <property type="molecule type" value="Genomic_DNA"/>
</dbReference>
<evidence type="ECO:0000256" key="7">
    <source>
        <dbReference type="ARBA" id="ARBA00022801"/>
    </source>
</evidence>
<keyword evidence="9" id="KW-0862">Zinc</keyword>
<proteinExistence type="predicted"/>
<dbReference type="InterPro" id="IPR042467">
    <property type="entry name" value="Peptidase_C65_otubain_sub2"/>
</dbReference>
<organism evidence="10 11">
    <name type="scientific">Pseudocohnilembus persalinus</name>
    <name type="common">Ciliate</name>
    <dbReference type="NCBI Taxonomy" id="266149"/>
    <lineage>
        <taxon>Eukaryota</taxon>
        <taxon>Sar</taxon>
        <taxon>Alveolata</taxon>
        <taxon>Ciliophora</taxon>
        <taxon>Intramacronucleata</taxon>
        <taxon>Oligohymenophorea</taxon>
        <taxon>Scuticociliatia</taxon>
        <taxon>Philasterida</taxon>
        <taxon>Pseudocohnilembidae</taxon>
        <taxon>Pseudocohnilembus</taxon>
    </lineage>
</organism>